<evidence type="ECO:0000313" key="16">
    <source>
        <dbReference type="EMBL" id="KAJ5185311.1"/>
    </source>
</evidence>
<dbReference type="PROSITE" id="PS51782">
    <property type="entry name" value="LYSM"/>
    <property type="match status" value="2"/>
</dbReference>
<dbReference type="InterPro" id="IPR018392">
    <property type="entry name" value="LysM"/>
</dbReference>
<dbReference type="Gene3D" id="3.10.350.10">
    <property type="entry name" value="LysM domain"/>
    <property type="match status" value="2"/>
</dbReference>
<feature type="signal peptide" evidence="13">
    <location>
        <begin position="1"/>
        <end position="25"/>
    </location>
</feature>
<dbReference type="InterPro" id="IPR001223">
    <property type="entry name" value="Glyco_hydro18_cat"/>
</dbReference>
<dbReference type="GO" id="GO:0006032">
    <property type="term" value="P:chitin catabolic process"/>
    <property type="evidence" value="ECO:0007669"/>
    <property type="project" value="UniProtKB-KW"/>
</dbReference>
<dbReference type="CDD" id="cd00035">
    <property type="entry name" value="ChtBD1"/>
    <property type="match status" value="1"/>
</dbReference>
<comment type="caution">
    <text evidence="16">The sequence shown here is derived from an EMBL/GenBank/DDBJ whole genome shotgun (WGS) entry which is preliminary data.</text>
</comment>
<evidence type="ECO:0000256" key="1">
    <source>
        <dbReference type="ARBA" id="ARBA00000822"/>
    </source>
</evidence>
<dbReference type="InterPro" id="IPR036779">
    <property type="entry name" value="LysM_dom_sf"/>
</dbReference>
<dbReference type="Pfam" id="PF00704">
    <property type="entry name" value="Glyco_hydro_18"/>
    <property type="match status" value="1"/>
</dbReference>
<dbReference type="Pfam" id="PF01476">
    <property type="entry name" value="LysM"/>
    <property type="match status" value="1"/>
</dbReference>
<evidence type="ECO:0000256" key="5">
    <source>
        <dbReference type="ARBA" id="ARBA00022801"/>
    </source>
</evidence>
<dbReference type="PROSITE" id="PS51910">
    <property type="entry name" value="GH18_2"/>
    <property type="match status" value="1"/>
</dbReference>
<feature type="domain" description="LysM" evidence="14">
    <location>
        <begin position="308"/>
        <end position="353"/>
    </location>
</feature>
<evidence type="ECO:0000256" key="9">
    <source>
        <dbReference type="ARBA" id="ARBA00023295"/>
    </source>
</evidence>
<evidence type="ECO:0000256" key="11">
    <source>
        <dbReference type="RuleBase" id="RU000489"/>
    </source>
</evidence>
<feature type="transmembrane region" description="Helical" evidence="12">
    <location>
        <begin position="1250"/>
        <end position="1270"/>
    </location>
</feature>
<dbReference type="SMART" id="SM00257">
    <property type="entry name" value="LysM"/>
    <property type="match status" value="2"/>
</dbReference>
<keyword evidence="12" id="KW-0812">Transmembrane</keyword>
<feature type="domain" description="LysM" evidence="14">
    <location>
        <begin position="372"/>
        <end position="421"/>
    </location>
</feature>
<keyword evidence="8" id="KW-0119">Carbohydrate metabolism</keyword>
<keyword evidence="17" id="KW-1185">Reference proteome</keyword>
<comment type="similarity">
    <text evidence="2">Belongs to the glycosyl hydrolase 18 family. Chitinase class V subfamily.</text>
</comment>
<dbReference type="SUPFAM" id="SSF54106">
    <property type="entry name" value="LysM domain"/>
    <property type="match status" value="1"/>
</dbReference>
<keyword evidence="12" id="KW-1133">Transmembrane helix</keyword>
<dbReference type="SUPFAM" id="SSF54556">
    <property type="entry name" value="Chitinase insertion domain"/>
    <property type="match status" value="1"/>
</dbReference>
<dbReference type="InterPro" id="IPR053214">
    <property type="entry name" value="LysM12-like"/>
</dbReference>
<keyword evidence="13" id="KW-0732">Signal</keyword>
<keyword evidence="7" id="KW-0843">Virulence</keyword>
<reference evidence="16" key="1">
    <citation type="submission" date="2022-11" db="EMBL/GenBank/DDBJ databases">
        <authorList>
            <person name="Petersen C."/>
        </authorList>
    </citation>
    <scope>NUCLEOTIDE SEQUENCE</scope>
    <source>
        <strain evidence="16">IBT 16849</strain>
    </source>
</reference>
<keyword evidence="10" id="KW-0624">Polysaccharide degradation</keyword>
<evidence type="ECO:0000256" key="6">
    <source>
        <dbReference type="ARBA" id="ARBA00023024"/>
    </source>
</evidence>
<dbReference type="InterPro" id="IPR029070">
    <property type="entry name" value="Chitinase_insertion_sf"/>
</dbReference>
<evidence type="ECO:0000256" key="8">
    <source>
        <dbReference type="ARBA" id="ARBA00023277"/>
    </source>
</evidence>
<keyword evidence="4" id="KW-0147">Chitin-binding</keyword>
<dbReference type="Proteomes" id="UP001150879">
    <property type="component" value="Unassembled WGS sequence"/>
</dbReference>
<gene>
    <name evidence="16" type="ORF">N7472_010151</name>
</gene>
<dbReference type="InterPro" id="IPR011583">
    <property type="entry name" value="Chitinase_II/V-like_cat"/>
</dbReference>
<evidence type="ECO:0000259" key="15">
    <source>
        <dbReference type="PROSITE" id="PS51910"/>
    </source>
</evidence>
<evidence type="ECO:0000313" key="17">
    <source>
        <dbReference type="Proteomes" id="UP001150879"/>
    </source>
</evidence>
<dbReference type="Gene3D" id="3.10.50.10">
    <property type="match status" value="1"/>
</dbReference>
<feature type="transmembrane region" description="Helical" evidence="12">
    <location>
        <begin position="1226"/>
        <end position="1244"/>
    </location>
</feature>
<keyword evidence="12" id="KW-0472">Membrane</keyword>
<dbReference type="GO" id="GO:0000272">
    <property type="term" value="P:polysaccharide catabolic process"/>
    <property type="evidence" value="ECO:0007669"/>
    <property type="project" value="UniProtKB-KW"/>
</dbReference>
<dbReference type="EMBL" id="JAPQKP010000006">
    <property type="protein sequence ID" value="KAJ5185311.1"/>
    <property type="molecule type" value="Genomic_DNA"/>
</dbReference>
<dbReference type="GO" id="GO:0008843">
    <property type="term" value="F:endochitinase activity"/>
    <property type="evidence" value="ECO:0007669"/>
    <property type="project" value="UniProtKB-EC"/>
</dbReference>
<dbReference type="SUPFAM" id="SSF57016">
    <property type="entry name" value="Plant lectins/antimicrobial peptides"/>
    <property type="match status" value="1"/>
</dbReference>
<evidence type="ECO:0000256" key="3">
    <source>
        <dbReference type="ARBA" id="ARBA00012729"/>
    </source>
</evidence>
<dbReference type="PANTHER" id="PTHR47700:SF2">
    <property type="entry name" value="CHITINASE"/>
    <property type="match status" value="1"/>
</dbReference>
<dbReference type="PANTHER" id="PTHR47700">
    <property type="entry name" value="V CHITINASE, PUTATIVE (AFU_ORTHOLOGUE AFUA_6G13720)-RELATED"/>
    <property type="match status" value="1"/>
</dbReference>
<keyword evidence="5 11" id="KW-0378">Hydrolase</keyword>
<evidence type="ECO:0000256" key="2">
    <source>
        <dbReference type="ARBA" id="ARBA00008682"/>
    </source>
</evidence>
<dbReference type="OrthoDB" id="73875at2759"/>
<dbReference type="InterPro" id="IPR001579">
    <property type="entry name" value="Glyco_hydro_18_chit_AS"/>
</dbReference>
<accession>A0A9W9J0K5</accession>
<evidence type="ECO:0000256" key="10">
    <source>
        <dbReference type="ARBA" id="ARBA00023326"/>
    </source>
</evidence>
<dbReference type="EC" id="3.2.1.14" evidence="3"/>
<name>A0A9W9J0K5_9EURO</name>
<dbReference type="SMART" id="SM00636">
    <property type="entry name" value="Glyco_18"/>
    <property type="match status" value="1"/>
</dbReference>
<dbReference type="InterPro" id="IPR036861">
    <property type="entry name" value="Endochitinase-like_sf"/>
</dbReference>
<feature type="chain" id="PRO_5040880465" description="chitinase" evidence="13">
    <location>
        <begin position="26"/>
        <end position="1308"/>
    </location>
</feature>
<reference evidence="16" key="2">
    <citation type="journal article" date="2023" name="IMA Fungus">
        <title>Comparative genomic study of the Penicillium genus elucidates a diverse pangenome and 15 lateral gene transfer events.</title>
        <authorList>
            <person name="Petersen C."/>
            <person name="Sorensen T."/>
            <person name="Nielsen M.R."/>
            <person name="Sondergaard T.E."/>
            <person name="Sorensen J.L."/>
            <person name="Fitzpatrick D.A."/>
            <person name="Frisvad J.C."/>
            <person name="Nielsen K.L."/>
        </authorList>
    </citation>
    <scope>NUCLEOTIDE SEQUENCE</scope>
    <source>
        <strain evidence="16">IBT 16849</strain>
    </source>
</reference>
<protein>
    <recommendedName>
        <fullName evidence="3">chitinase</fullName>
        <ecNumber evidence="3">3.2.1.14</ecNumber>
    </recommendedName>
</protein>
<evidence type="ECO:0000256" key="13">
    <source>
        <dbReference type="SAM" id="SignalP"/>
    </source>
</evidence>
<dbReference type="GO" id="GO:0008061">
    <property type="term" value="F:chitin binding"/>
    <property type="evidence" value="ECO:0007669"/>
    <property type="project" value="UniProtKB-KW"/>
</dbReference>
<evidence type="ECO:0000256" key="7">
    <source>
        <dbReference type="ARBA" id="ARBA00023026"/>
    </source>
</evidence>
<dbReference type="InterPro" id="IPR017853">
    <property type="entry name" value="GH"/>
</dbReference>
<evidence type="ECO:0000256" key="12">
    <source>
        <dbReference type="SAM" id="Phobius"/>
    </source>
</evidence>
<keyword evidence="6" id="KW-0146">Chitin degradation</keyword>
<sequence length="1308" mass="143535">MRPPLLRHPVLALAVWINLLIFAHAAQDVNGIAVLKLGDIVPVDTPGSYYSQLHPCPAACLDNKPNSWTVYSSVDRLNVCNQPMLFEMGIHKPVDKGTGIRLHACTVGDSRNANTTVNALFEASSEARNLTKRANHECVAATASTKIALTYGQQGTSDAPGDDAVVALESLQDYFEDDSNCDSSMLFSYSNGTTAGIYIGSSFDKRTVKPLVSQLVDHIKTFNSAGSITVQLCGDERNSRHVLGLAVDTTGNVASVQSAIRSWSKAECVTELDSSSVWEDVHIWESTADLQPITQVTERDLEARAECTTIRVGAKELCPALASRCGISLADFQKYNPGETFCNHLAEGQPVCCTSGTLPDITPKPQPDGTCNTYTVQPGDDCSKLAATYGLTQKKIDEFNNGTTWGWNGCGDLDAHINICLSEGKPPMPAPIANALCGPTKPGSKKPTDDTELADLNPCPLNVCCNIWGQCGINQEFCLKEPGPSKNPGTSLHQNGCVSSCGTNITNKDTAPAQYGRVGYFETWNFDRACLNLRAENSNTDGSYTHMHWAFAGINKDDWTVKINNTFGQWDDFKELDVKRIISFGGWGYSTEPQTYNILREAMATPEARTAFATNVAKFVKDEGIDGVDFDWEYPGATDIEGTPPGFASDGPNYLKFLTTMRSKLGTESSLSIAAPASYWYLKSFPIKNMAKQLDYIVYMTYDLHGQWDAGNQWATEGCPEGNCLRSHVNLTETEYALSMITKAGVSTNKIFVGESSYGRSFKMSEEGCTGPDCKFEGTRYDSKAKKGVCTDTAGYISNAELGRIKSLNPDVKTWHDGDSNSDIMVYDDTEWVAYMSPATKGSRRSYWEGMNFAGTIDWAVDLQEFTDDDFAGPDGDDMEDGFPMPDLPECKGSYATLDDIQADIAKIPRDCVSQYILKVLKGTLDDALKRYDSMIADDYDKDFNYYAQAVVDSGREQVENFMYQNGSSYFTCIVTEEVPDCGFCEGIWGKDSDIYCRYCEDYDNGWDPICDQPEVNCDGVETRYKNVTEPCPPDYSLRAQTPPQDSRWGQSVYWHLVASKAKQFWADLYSTKGIDQENIKWENVHHSTMCPPSDKECNKNTDWDYNFPVPDGYDKDDVLNPKDVVSDAHKNVTLLSSEMTRALDLMSKGSFSLDADDLVDAISLPISMVADAVDSMEKVKEIGEEIEEAKREAILMAFLTAIFFFIPIVGEVAGAISSMAAIGRIVALLGEVGNVALDIYTIVDDPDNAPLAMFGLILSPLALTDAVAIGRAASARRSMSADDVSKLGEGLNERLNKISNIKDVCRL</sequence>
<feature type="domain" description="GH18" evidence="15">
    <location>
        <begin position="515"/>
        <end position="886"/>
    </location>
</feature>
<dbReference type="SUPFAM" id="SSF51445">
    <property type="entry name" value="(Trans)glycosidases"/>
    <property type="match status" value="1"/>
</dbReference>
<dbReference type="CDD" id="cd00118">
    <property type="entry name" value="LysM"/>
    <property type="match status" value="1"/>
</dbReference>
<evidence type="ECO:0000259" key="14">
    <source>
        <dbReference type="PROSITE" id="PS51782"/>
    </source>
</evidence>
<proteinExistence type="inferred from homology"/>
<dbReference type="CDD" id="cd02878">
    <property type="entry name" value="GH18_zymocin_alpha"/>
    <property type="match status" value="1"/>
</dbReference>
<feature type="transmembrane region" description="Helical" evidence="12">
    <location>
        <begin position="1194"/>
        <end position="1214"/>
    </location>
</feature>
<dbReference type="PROSITE" id="PS01095">
    <property type="entry name" value="GH18_1"/>
    <property type="match status" value="1"/>
</dbReference>
<evidence type="ECO:0000256" key="4">
    <source>
        <dbReference type="ARBA" id="ARBA00022669"/>
    </source>
</evidence>
<organism evidence="16 17">
    <name type="scientific">Penicillium cf. griseofulvum</name>
    <dbReference type="NCBI Taxonomy" id="2972120"/>
    <lineage>
        <taxon>Eukaryota</taxon>
        <taxon>Fungi</taxon>
        <taxon>Dikarya</taxon>
        <taxon>Ascomycota</taxon>
        <taxon>Pezizomycotina</taxon>
        <taxon>Eurotiomycetes</taxon>
        <taxon>Eurotiomycetidae</taxon>
        <taxon>Eurotiales</taxon>
        <taxon>Aspergillaceae</taxon>
        <taxon>Penicillium</taxon>
    </lineage>
</organism>
<comment type="catalytic activity">
    <reaction evidence="1">
        <text>Random endo-hydrolysis of N-acetyl-beta-D-glucosaminide (1-&gt;4)-beta-linkages in chitin and chitodextrins.</text>
        <dbReference type="EC" id="3.2.1.14"/>
    </reaction>
</comment>
<dbReference type="Gene3D" id="3.20.20.80">
    <property type="entry name" value="Glycosidases"/>
    <property type="match status" value="1"/>
</dbReference>
<keyword evidence="9 11" id="KW-0326">Glycosidase</keyword>